<evidence type="ECO:0000313" key="2">
    <source>
        <dbReference type="Proteomes" id="UP000265520"/>
    </source>
</evidence>
<protein>
    <submittedName>
        <fullName evidence="1">Uncharacterized protein</fullName>
    </submittedName>
</protein>
<dbReference type="Proteomes" id="UP000265520">
    <property type="component" value="Unassembled WGS sequence"/>
</dbReference>
<dbReference type="AlphaFoldDB" id="A0A392WA03"/>
<dbReference type="EMBL" id="LXQA011436252">
    <property type="protein sequence ID" value="MCI97217.1"/>
    <property type="molecule type" value="Genomic_DNA"/>
</dbReference>
<name>A0A392WA03_9FABA</name>
<feature type="non-terminal residue" evidence="1">
    <location>
        <position position="52"/>
    </location>
</feature>
<keyword evidence="2" id="KW-1185">Reference proteome</keyword>
<evidence type="ECO:0000313" key="1">
    <source>
        <dbReference type="EMBL" id="MCI97217.1"/>
    </source>
</evidence>
<sequence>MASDIFLVWKVRVAQESMARCAFHSELTGFPSGIGASRGLIWRGAQRGFSNL</sequence>
<organism evidence="1 2">
    <name type="scientific">Trifolium medium</name>
    <dbReference type="NCBI Taxonomy" id="97028"/>
    <lineage>
        <taxon>Eukaryota</taxon>
        <taxon>Viridiplantae</taxon>
        <taxon>Streptophyta</taxon>
        <taxon>Embryophyta</taxon>
        <taxon>Tracheophyta</taxon>
        <taxon>Spermatophyta</taxon>
        <taxon>Magnoliopsida</taxon>
        <taxon>eudicotyledons</taxon>
        <taxon>Gunneridae</taxon>
        <taxon>Pentapetalae</taxon>
        <taxon>rosids</taxon>
        <taxon>fabids</taxon>
        <taxon>Fabales</taxon>
        <taxon>Fabaceae</taxon>
        <taxon>Papilionoideae</taxon>
        <taxon>50 kb inversion clade</taxon>
        <taxon>NPAAA clade</taxon>
        <taxon>Hologalegina</taxon>
        <taxon>IRL clade</taxon>
        <taxon>Trifolieae</taxon>
        <taxon>Trifolium</taxon>
    </lineage>
</organism>
<proteinExistence type="predicted"/>
<reference evidence="1 2" key="1">
    <citation type="journal article" date="2018" name="Front. Plant Sci.">
        <title>Red Clover (Trifolium pratense) and Zigzag Clover (T. medium) - A Picture of Genomic Similarities and Differences.</title>
        <authorList>
            <person name="Dluhosova J."/>
            <person name="Istvanek J."/>
            <person name="Nedelnik J."/>
            <person name="Repkova J."/>
        </authorList>
    </citation>
    <scope>NUCLEOTIDE SEQUENCE [LARGE SCALE GENOMIC DNA]</scope>
    <source>
        <strain evidence="2">cv. 10/8</strain>
        <tissue evidence="1">Leaf</tissue>
    </source>
</reference>
<accession>A0A392WA03</accession>
<comment type="caution">
    <text evidence="1">The sequence shown here is derived from an EMBL/GenBank/DDBJ whole genome shotgun (WGS) entry which is preliminary data.</text>
</comment>